<keyword evidence="1" id="KW-0812">Transmembrane</keyword>
<evidence type="ECO:0000256" key="1">
    <source>
        <dbReference type="SAM" id="Phobius"/>
    </source>
</evidence>
<organism evidence="2 3">
    <name type="scientific">Silvanigrella paludirubra</name>
    <dbReference type="NCBI Taxonomy" id="2499159"/>
    <lineage>
        <taxon>Bacteria</taxon>
        <taxon>Pseudomonadati</taxon>
        <taxon>Bdellovibrionota</taxon>
        <taxon>Oligoflexia</taxon>
        <taxon>Silvanigrellales</taxon>
        <taxon>Silvanigrellaceae</taxon>
        <taxon>Silvanigrella</taxon>
    </lineage>
</organism>
<feature type="transmembrane region" description="Helical" evidence="1">
    <location>
        <begin position="7"/>
        <end position="31"/>
    </location>
</feature>
<dbReference type="RefSeq" id="WP_153418057.1">
    <property type="nucleotide sequence ID" value="NZ_WFLM01000001.1"/>
</dbReference>
<reference evidence="2 3" key="1">
    <citation type="submission" date="2019-10" db="EMBL/GenBank/DDBJ databases">
        <title>New species of Slilvanegrellaceae.</title>
        <authorList>
            <person name="Pitt A."/>
            <person name="Hahn M.W."/>
        </authorList>
    </citation>
    <scope>NUCLEOTIDE SEQUENCE [LARGE SCALE GENOMIC DNA]</scope>
    <source>
        <strain evidence="2 3">SP-Ram-0.45-NSY-1</strain>
    </source>
</reference>
<keyword evidence="3" id="KW-1185">Reference proteome</keyword>
<evidence type="ECO:0000313" key="2">
    <source>
        <dbReference type="EMBL" id="KAB8040542.1"/>
    </source>
</evidence>
<dbReference type="Proteomes" id="UP000437748">
    <property type="component" value="Unassembled WGS sequence"/>
</dbReference>
<dbReference type="AlphaFoldDB" id="A0A6N6VZ71"/>
<sequence length="397" mass="47085">MKNKKSVLSICFLVVTLTLYSIIMLWIHFIITKEMNLKISKLYSIYPEIQNIEYKGISLSPLFIINKKFNIDNLFIKVQNIPFELLIKKIEINDFFIFNNDFFPIEISSESIQIYNLEVLKENIKKQDNNLNQFYESIYYFLNSPKASFHAKYQSNQYSIDLRFYLKNNLILNSSYHLNNFNPVEKSKNILYLKNFKINLEDIPLNTEKVFPKNTALQEVLGNNYKNLLINLNINYNSTQNNEKEANLNANIEIQRIINIKILSHFIIYNLVNLNSSSFEKTLFQFTDQNFLDEYYKNESIKKNKSIEQVKNDMIKQNNLLLIFISNPIIEKALQEMNNFIKNPKTLSIFMNPENPISIDSFLKLAKEDYFGLLKLLNIKFESNKNFIEINNEEYFH</sequence>
<accession>A0A6N6VZ71</accession>
<protein>
    <submittedName>
        <fullName evidence="2">Uncharacterized protein</fullName>
    </submittedName>
</protein>
<gene>
    <name evidence="2" type="ORF">GCL60_01090</name>
</gene>
<name>A0A6N6VZ71_9BACT</name>
<dbReference type="OrthoDB" id="5294524at2"/>
<dbReference type="EMBL" id="WFLM01000001">
    <property type="protein sequence ID" value="KAB8040542.1"/>
    <property type="molecule type" value="Genomic_DNA"/>
</dbReference>
<keyword evidence="1" id="KW-0472">Membrane</keyword>
<keyword evidence="1" id="KW-1133">Transmembrane helix</keyword>
<proteinExistence type="predicted"/>
<evidence type="ECO:0000313" key="3">
    <source>
        <dbReference type="Proteomes" id="UP000437748"/>
    </source>
</evidence>
<comment type="caution">
    <text evidence="2">The sequence shown here is derived from an EMBL/GenBank/DDBJ whole genome shotgun (WGS) entry which is preliminary data.</text>
</comment>